<accession>A0ABW3S531</accession>
<dbReference type="InterPro" id="IPR002731">
    <property type="entry name" value="ATPase_BadF"/>
</dbReference>
<dbReference type="SUPFAM" id="SSF53067">
    <property type="entry name" value="Actin-like ATPase domain"/>
    <property type="match status" value="2"/>
</dbReference>
<keyword evidence="3" id="KW-1185">Reference proteome</keyword>
<dbReference type="Gene3D" id="3.30.420.40">
    <property type="match status" value="2"/>
</dbReference>
<organism evidence="2 3">
    <name type="scientific">Paenibacillus puldeungensis</name>
    <dbReference type="NCBI Taxonomy" id="696536"/>
    <lineage>
        <taxon>Bacteria</taxon>
        <taxon>Bacillati</taxon>
        <taxon>Bacillota</taxon>
        <taxon>Bacilli</taxon>
        <taxon>Bacillales</taxon>
        <taxon>Paenibacillaceae</taxon>
        <taxon>Paenibacillus</taxon>
    </lineage>
</organism>
<dbReference type="PANTHER" id="PTHR43190:SF3">
    <property type="entry name" value="N-ACETYL-D-GLUCOSAMINE KINASE"/>
    <property type="match status" value="1"/>
</dbReference>
<sequence length="340" mass="37002">MSRQYVIGVDGGNSKTDYFLFDTEGIFIDHIHTGTCSHERFSDAYASAYRVMNENIQQLLARNQISMGHIAAGAFGLAGADIPSQKEQLCQVIERIGFTHYAMDNDSFLGVKAGSEKGYGICSINGSGMATGGISPTGQRLQIGGIGSELAGDEAGGFFLGRRVLRAVYDSFYRMGPVTEMTEPVMKLLQVPSKECFMEYAVQGTLQRSLPNTELMKIMFAAAERGDLVALSIIDNTAKQLACSTAGCIHNLDFDGNNSEIDVILAGSVWVKAETPLLLNKYKTYMASLTPHRCRYILLQVPPATGAVLWALELAHGQPVSPDLRQQVITAIEQELSQRT</sequence>
<keyword evidence="2" id="KW-0808">Transferase</keyword>
<keyword evidence="2" id="KW-0418">Kinase</keyword>
<dbReference type="Proteomes" id="UP001597262">
    <property type="component" value="Unassembled WGS sequence"/>
</dbReference>
<comment type="caution">
    <text evidence="2">The sequence shown here is derived from an EMBL/GenBank/DDBJ whole genome shotgun (WGS) entry which is preliminary data.</text>
</comment>
<dbReference type="InterPro" id="IPR043129">
    <property type="entry name" value="ATPase_NBD"/>
</dbReference>
<gene>
    <name evidence="2" type="ORF">ACFQ3W_22610</name>
</gene>
<dbReference type="Pfam" id="PF01869">
    <property type="entry name" value="BcrAD_BadFG"/>
    <property type="match status" value="1"/>
</dbReference>
<name>A0ABW3S531_9BACL</name>
<dbReference type="InterPro" id="IPR052519">
    <property type="entry name" value="Euk-type_GlcNAc_Kinase"/>
</dbReference>
<feature type="domain" description="ATPase BadF/BadG/BcrA/BcrD type" evidence="1">
    <location>
        <begin position="7"/>
        <end position="311"/>
    </location>
</feature>
<evidence type="ECO:0000313" key="3">
    <source>
        <dbReference type="Proteomes" id="UP001597262"/>
    </source>
</evidence>
<evidence type="ECO:0000259" key="1">
    <source>
        <dbReference type="Pfam" id="PF01869"/>
    </source>
</evidence>
<dbReference type="PANTHER" id="PTHR43190">
    <property type="entry name" value="N-ACETYL-D-GLUCOSAMINE KINASE"/>
    <property type="match status" value="1"/>
</dbReference>
<proteinExistence type="predicted"/>
<dbReference type="GO" id="GO:0016301">
    <property type="term" value="F:kinase activity"/>
    <property type="evidence" value="ECO:0007669"/>
    <property type="project" value="UniProtKB-KW"/>
</dbReference>
<evidence type="ECO:0000313" key="2">
    <source>
        <dbReference type="EMBL" id="MFD1179075.1"/>
    </source>
</evidence>
<dbReference type="EMBL" id="JBHTLM010000024">
    <property type="protein sequence ID" value="MFD1179075.1"/>
    <property type="molecule type" value="Genomic_DNA"/>
</dbReference>
<reference evidence="3" key="1">
    <citation type="journal article" date="2019" name="Int. J. Syst. Evol. Microbiol.">
        <title>The Global Catalogue of Microorganisms (GCM) 10K type strain sequencing project: providing services to taxonomists for standard genome sequencing and annotation.</title>
        <authorList>
            <consortium name="The Broad Institute Genomics Platform"/>
            <consortium name="The Broad Institute Genome Sequencing Center for Infectious Disease"/>
            <person name="Wu L."/>
            <person name="Ma J."/>
        </authorList>
    </citation>
    <scope>NUCLEOTIDE SEQUENCE [LARGE SCALE GENOMIC DNA]</scope>
    <source>
        <strain evidence="3">CCUG 59189</strain>
    </source>
</reference>
<protein>
    <submittedName>
        <fullName evidence="2">N-acetylglucosamine kinase</fullName>
    </submittedName>
</protein>
<dbReference type="RefSeq" id="WP_379321503.1">
    <property type="nucleotide sequence ID" value="NZ_JBHTLM010000024.1"/>
</dbReference>